<organism evidence="1 2">
    <name type="scientific">Punica granatum</name>
    <name type="common">Pomegranate</name>
    <dbReference type="NCBI Taxonomy" id="22663"/>
    <lineage>
        <taxon>Eukaryota</taxon>
        <taxon>Viridiplantae</taxon>
        <taxon>Streptophyta</taxon>
        <taxon>Embryophyta</taxon>
        <taxon>Tracheophyta</taxon>
        <taxon>Spermatophyta</taxon>
        <taxon>Magnoliopsida</taxon>
        <taxon>eudicotyledons</taxon>
        <taxon>Gunneridae</taxon>
        <taxon>Pentapetalae</taxon>
        <taxon>rosids</taxon>
        <taxon>malvids</taxon>
        <taxon>Myrtales</taxon>
        <taxon>Lythraceae</taxon>
        <taxon>Punica</taxon>
    </lineage>
</organism>
<accession>A0A2I0INM5</accession>
<dbReference type="EMBL" id="PGOL01002813">
    <property type="protein sequence ID" value="PKI44986.1"/>
    <property type="molecule type" value="Genomic_DNA"/>
</dbReference>
<keyword evidence="2" id="KW-1185">Reference proteome</keyword>
<sequence length="87" mass="9486">MVVVLEGKGVLKDVWPASCGELVRSSWVGGLYRGAKKTQVARRPTRWTVCRSRVGGWHGGSVRCMILVLQGRCYLGMGAPDSRVSIP</sequence>
<dbReference type="AlphaFoldDB" id="A0A2I0INM5"/>
<name>A0A2I0INM5_PUNGR</name>
<proteinExistence type="predicted"/>
<protein>
    <submittedName>
        <fullName evidence="1">Uncharacterized protein</fullName>
    </submittedName>
</protein>
<evidence type="ECO:0000313" key="1">
    <source>
        <dbReference type="EMBL" id="PKI44986.1"/>
    </source>
</evidence>
<reference evidence="1 2" key="1">
    <citation type="submission" date="2017-11" db="EMBL/GenBank/DDBJ databases">
        <title>De-novo sequencing of pomegranate (Punica granatum L.) genome.</title>
        <authorList>
            <person name="Akparov Z."/>
            <person name="Amiraslanov A."/>
            <person name="Hajiyeva S."/>
            <person name="Abbasov M."/>
            <person name="Kaur K."/>
            <person name="Hamwieh A."/>
            <person name="Solovyev V."/>
            <person name="Salamov A."/>
            <person name="Braich B."/>
            <person name="Kosarev P."/>
            <person name="Mahmoud A."/>
            <person name="Hajiyev E."/>
            <person name="Babayeva S."/>
            <person name="Izzatullayeva V."/>
            <person name="Mammadov A."/>
            <person name="Mammadov A."/>
            <person name="Sharifova S."/>
            <person name="Ojaghi J."/>
            <person name="Eynullazada K."/>
            <person name="Bayramov B."/>
            <person name="Abdulazimova A."/>
            <person name="Shahmuradov I."/>
        </authorList>
    </citation>
    <scope>NUCLEOTIDE SEQUENCE [LARGE SCALE GENOMIC DNA]</scope>
    <source>
        <strain evidence="2">cv. AG2017</strain>
        <tissue evidence="1">Leaf</tissue>
    </source>
</reference>
<gene>
    <name evidence="1" type="ORF">CRG98_034625</name>
</gene>
<dbReference type="Proteomes" id="UP000233551">
    <property type="component" value="Unassembled WGS sequence"/>
</dbReference>
<comment type="caution">
    <text evidence="1">The sequence shown here is derived from an EMBL/GenBank/DDBJ whole genome shotgun (WGS) entry which is preliminary data.</text>
</comment>
<evidence type="ECO:0000313" key="2">
    <source>
        <dbReference type="Proteomes" id="UP000233551"/>
    </source>
</evidence>